<evidence type="ECO:0000256" key="1">
    <source>
        <dbReference type="ARBA" id="ARBA00002267"/>
    </source>
</evidence>
<evidence type="ECO:0000256" key="16">
    <source>
        <dbReference type="SAM" id="Phobius"/>
    </source>
</evidence>
<keyword evidence="19" id="KW-1185">Reference proteome</keyword>
<dbReference type="PANTHER" id="PTHR12998:SF0">
    <property type="entry name" value="TRNA:M(4)X MODIFICATION ENZYME TRM13 HOMOLOG"/>
    <property type="match status" value="1"/>
</dbReference>
<dbReference type="InterPro" id="IPR022776">
    <property type="entry name" value="TRM13/UPF0224_CHHC_Znf_dom"/>
</dbReference>
<dbReference type="Pfam" id="PF05253">
    <property type="entry name" value="zf-U11-48K"/>
    <property type="match status" value="1"/>
</dbReference>
<name>A0A9P8PNG4_9ASCO</name>
<keyword evidence="9 15" id="KW-0479">Metal-binding</keyword>
<evidence type="ECO:0000256" key="15">
    <source>
        <dbReference type="RuleBase" id="RU367103"/>
    </source>
</evidence>
<evidence type="ECO:0000256" key="2">
    <source>
        <dbReference type="ARBA" id="ARBA00005265"/>
    </source>
</evidence>
<dbReference type="GO" id="GO:0008270">
    <property type="term" value="F:zinc ion binding"/>
    <property type="evidence" value="ECO:0007669"/>
    <property type="project" value="UniProtKB-KW"/>
</dbReference>
<keyword evidence="8 15" id="KW-0819">tRNA processing</keyword>
<comment type="function">
    <text evidence="1 15">tRNA methylase which 2'-O-methylates cytidine(4) in tRNA(Pro) and tRNA(Gly)(GCC), and adenosine(4) in tRNA(His).</text>
</comment>
<comment type="similarity">
    <text evidence="2 15">Belongs to the methyltransferase TRM13 family.</text>
</comment>
<keyword evidence="16" id="KW-0812">Transmembrane</keyword>
<dbReference type="InterPro" id="IPR007871">
    <property type="entry name" value="Methyltransferase_TRM13"/>
</dbReference>
<dbReference type="EC" id="2.1.1.225" evidence="3 15"/>
<evidence type="ECO:0000256" key="4">
    <source>
        <dbReference type="ARBA" id="ARBA00015883"/>
    </source>
</evidence>
<evidence type="ECO:0000256" key="11">
    <source>
        <dbReference type="ARBA" id="ARBA00022833"/>
    </source>
</evidence>
<accession>A0A9P8PNG4</accession>
<dbReference type="PRINTS" id="PR00081">
    <property type="entry name" value="GDHRDH"/>
</dbReference>
<proteinExistence type="inferred from homology"/>
<keyword evidence="7 15" id="KW-0949">S-adenosyl-L-methionine</keyword>
<dbReference type="InterPro" id="IPR036291">
    <property type="entry name" value="NAD(P)-bd_dom_sf"/>
</dbReference>
<evidence type="ECO:0000256" key="8">
    <source>
        <dbReference type="ARBA" id="ARBA00022694"/>
    </source>
</evidence>
<dbReference type="Pfam" id="PF05206">
    <property type="entry name" value="TRM13"/>
    <property type="match status" value="1"/>
</dbReference>
<feature type="transmembrane region" description="Helical" evidence="16">
    <location>
        <begin position="27"/>
        <end position="46"/>
    </location>
</feature>
<dbReference type="SUPFAM" id="SSF51735">
    <property type="entry name" value="NAD(P)-binding Rossmann-fold domains"/>
    <property type="match status" value="1"/>
</dbReference>
<dbReference type="Proteomes" id="UP000788993">
    <property type="component" value="Unassembled WGS sequence"/>
</dbReference>
<organism evidence="18 19">
    <name type="scientific">Ogataea polymorpha</name>
    <dbReference type="NCBI Taxonomy" id="460523"/>
    <lineage>
        <taxon>Eukaryota</taxon>
        <taxon>Fungi</taxon>
        <taxon>Dikarya</taxon>
        <taxon>Ascomycota</taxon>
        <taxon>Saccharomycotina</taxon>
        <taxon>Pichiomycetes</taxon>
        <taxon>Pichiales</taxon>
        <taxon>Pichiaceae</taxon>
        <taxon>Ogataea</taxon>
    </lineage>
</organism>
<dbReference type="PROSITE" id="PS51800">
    <property type="entry name" value="ZF_CHHC_U11_48K"/>
    <property type="match status" value="1"/>
</dbReference>
<evidence type="ECO:0000256" key="13">
    <source>
        <dbReference type="ARBA" id="ARBA00048635"/>
    </source>
</evidence>
<comment type="catalytic activity">
    <reaction evidence="14 15">
        <text>adenosine(4) in tRNA(His) + S-adenosyl-L-methionine = 2'-O-methyladenosine(4) in tRNA(His) + S-adenosyl-L-homocysteine + H(+)</text>
        <dbReference type="Rhea" id="RHEA:43196"/>
        <dbReference type="Rhea" id="RHEA-COMP:10401"/>
        <dbReference type="Rhea" id="RHEA-COMP:10402"/>
        <dbReference type="ChEBI" id="CHEBI:15378"/>
        <dbReference type="ChEBI" id="CHEBI:57856"/>
        <dbReference type="ChEBI" id="CHEBI:59789"/>
        <dbReference type="ChEBI" id="CHEBI:74411"/>
        <dbReference type="ChEBI" id="CHEBI:74477"/>
        <dbReference type="EC" id="2.1.1.225"/>
    </reaction>
</comment>
<dbReference type="InterPro" id="IPR039044">
    <property type="entry name" value="Trm13"/>
</dbReference>
<dbReference type="PANTHER" id="PTHR12998">
    <property type="entry name" value="TRNA:M(4)X MODIFICATION ENZYME TRM13 HOMOLOG"/>
    <property type="match status" value="1"/>
</dbReference>
<evidence type="ECO:0000256" key="3">
    <source>
        <dbReference type="ARBA" id="ARBA00012810"/>
    </source>
</evidence>
<protein>
    <recommendedName>
        <fullName evidence="4 15">tRNA:m(4)X modification enzyme TRM13</fullName>
        <ecNumber evidence="3 15">2.1.1.225</ecNumber>
    </recommendedName>
</protein>
<comment type="catalytic activity">
    <reaction evidence="12 15">
        <text>cytidine(4) in tRNA(Pro) + S-adenosyl-L-methionine = 2'-O-methylcytidine(4) in tRNA(Pro) + S-adenosyl-L-homocysteine + H(+)</text>
        <dbReference type="Rhea" id="RHEA:32767"/>
        <dbReference type="Rhea" id="RHEA-COMP:10397"/>
        <dbReference type="Rhea" id="RHEA-COMP:10398"/>
        <dbReference type="ChEBI" id="CHEBI:15378"/>
        <dbReference type="ChEBI" id="CHEBI:57856"/>
        <dbReference type="ChEBI" id="CHEBI:59789"/>
        <dbReference type="ChEBI" id="CHEBI:74495"/>
        <dbReference type="ChEBI" id="CHEBI:82748"/>
        <dbReference type="EC" id="2.1.1.225"/>
    </reaction>
</comment>
<evidence type="ECO:0000259" key="17">
    <source>
        <dbReference type="PROSITE" id="PS51800"/>
    </source>
</evidence>
<evidence type="ECO:0000256" key="5">
    <source>
        <dbReference type="ARBA" id="ARBA00022603"/>
    </source>
</evidence>
<evidence type="ECO:0000256" key="12">
    <source>
        <dbReference type="ARBA" id="ARBA00048165"/>
    </source>
</evidence>
<dbReference type="AlphaFoldDB" id="A0A9P8PNG4"/>
<keyword evidence="10 15" id="KW-0863">Zinc-finger</keyword>
<gene>
    <name evidence="18" type="ORF">OGATHE_001621</name>
</gene>
<reference evidence="18" key="1">
    <citation type="journal article" date="2021" name="Open Biol.">
        <title>Shared evolutionary footprints suggest mitochondrial oxidative damage underlies multiple complex I losses in fungi.</title>
        <authorList>
            <person name="Schikora-Tamarit M.A."/>
            <person name="Marcet-Houben M."/>
            <person name="Nosek J."/>
            <person name="Gabaldon T."/>
        </authorList>
    </citation>
    <scope>NUCLEOTIDE SEQUENCE</scope>
    <source>
        <strain evidence="18">NCAIM Y.01608</strain>
    </source>
</reference>
<dbReference type="InterPro" id="IPR002347">
    <property type="entry name" value="SDR_fam"/>
</dbReference>
<keyword evidence="16" id="KW-1133">Transmembrane helix</keyword>
<keyword evidence="6 15" id="KW-0808">Transferase</keyword>
<keyword evidence="5 15" id="KW-0489">Methyltransferase</keyword>
<keyword evidence="11 15" id="KW-0862">Zinc</keyword>
<sequence length="512" mass="57043">MLPIVQRRLQSTVATPVKRSNTSLRGVLLGFFAGVSITGFGAYYYLLDEYKSSSNAVVSDTKNGKTVTRVPCPLDPSHTVWSDKLSRHLKTCNTLKKKLDFESNVSKFPWLVVDFNVQGEPALENSPLDYTEFAAFVRRFRDACKQLYPSDLEMNQIDYKYGLEERMNEVSNRKHVTQQASLIGHMAYEKLLGDGKIYVEFGCGRGEFARYLLRALDTDPGIVASDKQVLLIDRQSPRMKFDTKMREEHTRGAVGVTRLKTDIKDLDLAAAVSTLEFPGKVVGFSKHLCGTATDLTLRCLLNARKDPNFQFSGFLVAMCCRHASQELNETYPHAKNHDYVAYDLRNPSGLESMVKSHERLKTANILVNCAGISQSSLLMSTPSQEIQDIINVNLTSPLILSKLFVRNMLRLQNPNIVNISSVLARDCARGTTAYSVSKSGLNKLTQTLAFEMKSKKVRVNTIMPGLMPETDIGKKVTTGAVKLSRLSCDDVAEKVLLLIVDPEMTGECVAVE</sequence>
<evidence type="ECO:0000256" key="7">
    <source>
        <dbReference type="ARBA" id="ARBA00022691"/>
    </source>
</evidence>
<dbReference type="GO" id="GO:0106050">
    <property type="term" value="F:tRNA 2'-O-methyltransferase activity"/>
    <property type="evidence" value="ECO:0007669"/>
    <property type="project" value="UniProtKB-UniRule"/>
</dbReference>
<evidence type="ECO:0000256" key="10">
    <source>
        <dbReference type="ARBA" id="ARBA00022771"/>
    </source>
</evidence>
<evidence type="ECO:0000313" key="18">
    <source>
        <dbReference type="EMBL" id="KAH3675281.1"/>
    </source>
</evidence>
<comment type="catalytic activity">
    <reaction evidence="13 15">
        <text>cytidine(4) in tRNA(Gly)(GCC) + S-adenosyl-L-methionine = 2'-O-methylcytidine(4) in tRNA(Gly)(GCC) + S-adenosyl-L-homocysteine + H(+)</text>
        <dbReference type="Rhea" id="RHEA:43192"/>
        <dbReference type="Rhea" id="RHEA-COMP:10399"/>
        <dbReference type="Rhea" id="RHEA-COMP:10400"/>
        <dbReference type="ChEBI" id="CHEBI:15378"/>
        <dbReference type="ChEBI" id="CHEBI:57856"/>
        <dbReference type="ChEBI" id="CHEBI:59789"/>
        <dbReference type="ChEBI" id="CHEBI:74495"/>
        <dbReference type="ChEBI" id="CHEBI:82748"/>
        <dbReference type="EC" id="2.1.1.225"/>
    </reaction>
</comment>
<dbReference type="GO" id="GO:0030488">
    <property type="term" value="P:tRNA methylation"/>
    <property type="evidence" value="ECO:0007669"/>
    <property type="project" value="InterPro"/>
</dbReference>
<evidence type="ECO:0000256" key="6">
    <source>
        <dbReference type="ARBA" id="ARBA00022679"/>
    </source>
</evidence>
<reference evidence="18" key="2">
    <citation type="submission" date="2021-01" db="EMBL/GenBank/DDBJ databases">
        <authorList>
            <person name="Schikora-Tamarit M.A."/>
        </authorList>
    </citation>
    <scope>NUCLEOTIDE SEQUENCE</scope>
    <source>
        <strain evidence="18">NCAIM Y.01608</strain>
    </source>
</reference>
<dbReference type="EMBL" id="JAEUBD010000382">
    <property type="protein sequence ID" value="KAH3675281.1"/>
    <property type="molecule type" value="Genomic_DNA"/>
</dbReference>
<comment type="caution">
    <text evidence="18">The sequence shown here is derived from an EMBL/GenBank/DDBJ whole genome shotgun (WGS) entry which is preliminary data.</text>
</comment>
<evidence type="ECO:0000256" key="14">
    <source>
        <dbReference type="ARBA" id="ARBA00049393"/>
    </source>
</evidence>
<dbReference type="PRINTS" id="PR00080">
    <property type="entry name" value="SDRFAMILY"/>
</dbReference>
<evidence type="ECO:0000256" key="9">
    <source>
        <dbReference type="ARBA" id="ARBA00022723"/>
    </source>
</evidence>
<keyword evidence="16" id="KW-0472">Membrane</keyword>
<dbReference type="CDD" id="cd05233">
    <property type="entry name" value="SDR_c"/>
    <property type="match status" value="1"/>
</dbReference>
<dbReference type="Gene3D" id="3.40.50.720">
    <property type="entry name" value="NAD(P)-binding Rossmann-like Domain"/>
    <property type="match status" value="1"/>
</dbReference>
<feature type="domain" description="CHHC U11-48K-type" evidence="17">
    <location>
        <begin position="69"/>
        <end position="96"/>
    </location>
</feature>
<evidence type="ECO:0000313" key="19">
    <source>
        <dbReference type="Proteomes" id="UP000788993"/>
    </source>
</evidence>